<dbReference type="PANTHER" id="PTHR37804">
    <property type="entry name" value="CDAA REGULATORY PROTEIN CDAR"/>
    <property type="match status" value="1"/>
</dbReference>
<dbReference type="RefSeq" id="WP_204803176.1">
    <property type="nucleotide sequence ID" value="NZ_JACSNS010000015.1"/>
</dbReference>
<dbReference type="PANTHER" id="PTHR37804:SF1">
    <property type="entry name" value="CDAA REGULATORY PROTEIN CDAR"/>
    <property type="match status" value="1"/>
</dbReference>
<keyword evidence="2" id="KW-1133">Transmembrane helix</keyword>
<evidence type="ECO:0000313" key="3">
    <source>
        <dbReference type="EMBL" id="MBM6850810.1"/>
    </source>
</evidence>
<feature type="transmembrane region" description="Helical" evidence="2">
    <location>
        <begin position="9"/>
        <end position="26"/>
    </location>
</feature>
<dbReference type="Gene3D" id="2.170.120.30">
    <property type="match status" value="2"/>
</dbReference>
<gene>
    <name evidence="3" type="ORF">H9X91_05075</name>
</gene>
<comment type="caution">
    <text evidence="3">The sequence shown here is derived from an EMBL/GenBank/DDBJ whole genome shotgun (WGS) entry which is preliminary data.</text>
</comment>
<organism evidence="3 4">
    <name type="scientific">Oscillibacter valericigenes</name>
    <dbReference type="NCBI Taxonomy" id="351091"/>
    <lineage>
        <taxon>Bacteria</taxon>
        <taxon>Bacillati</taxon>
        <taxon>Bacillota</taxon>
        <taxon>Clostridia</taxon>
        <taxon>Eubacteriales</taxon>
        <taxon>Oscillospiraceae</taxon>
        <taxon>Oscillibacter</taxon>
    </lineage>
</organism>
<dbReference type="InterPro" id="IPR053154">
    <property type="entry name" value="c-di-AMP_regulator"/>
</dbReference>
<evidence type="ECO:0000313" key="4">
    <source>
        <dbReference type="Proteomes" id="UP000719500"/>
    </source>
</evidence>
<keyword evidence="4" id="KW-1185">Reference proteome</keyword>
<name>A0ABS2FTX8_9FIRM</name>
<feature type="region of interest" description="Disordered" evidence="1">
    <location>
        <begin position="416"/>
        <end position="440"/>
    </location>
</feature>
<keyword evidence="2" id="KW-0472">Membrane</keyword>
<evidence type="ECO:0000256" key="1">
    <source>
        <dbReference type="SAM" id="MobiDB-lite"/>
    </source>
</evidence>
<dbReference type="Proteomes" id="UP000719500">
    <property type="component" value="Unassembled WGS sequence"/>
</dbReference>
<reference evidence="3 4" key="1">
    <citation type="journal article" date="2021" name="Sci. Rep.">
        <title>The distribution of antibiotic resistance genes in chicken gut microbiota commensals.</title>
        <authorList>
            <person name="Juricova H."/>
            <person name="Matiasovicova J."/>
            <person name="Kubasova T."/>
            <person name="Cejkova D."/>
            <person name="Rychlik I."/>
        </authorList>
    </citation>
    <scope>NUCLEOTIDE SEQUENCE [LARGE SCALE GENOMIC DNA]</scope>
    <source>
        <strain evidence="3 4">An411</strain>
    </source>
</reference>
<accession>A0ABS2FTX8</accession>
<protein>
    <recommendedName>
        <fullName evidence="5">YbbR-like protein</fullName>
    </recommendedName>
</protein>
<sequence>MKSNGGQKALYIGLCMLAAVVVWIFADNYGTDGSPITYEKWFRDIPITYTSETVLTGRGLMLLEEGTDATVDLKMQGSHWDLALLDSDYIRVTVDLSDVTRTGEQTVSSILVSFTYPYFNGRITRTQQSPSPITLNVAELYHKTVDVRCEITGNVAEGYSAGELQISPTEIEVRGDQADVDAVSYAKVTLDLGEDATSTVSGELPIQFYDENDQLLEDTSLQTTEETIQVTLPVYVTKELRLTMDFQESAGARASNVTYEIEPSTILVSGPAEVLNSMDSIVLDTFDLASLGSTTNYSYAIPIPEGCENLSGVTRATLRISFRDMQRTTVTATNFILQNAPDGRDVNLLTEQLAVSIFGTSGNVEAITGDDILVTVDLADFGSAVGTYTVPAEVTVLGRDVGVSGGPYRVRVTISEQTADQPAEPDVPAGENPDTGDETT</sequence>
<proteinExistence type="predicted"/>
<evidence type="ECO:0000256" key="2">
    <source>
        <dbReference type="SAM" id="Phobius"/>
    </source>
</evidence>
<dbReference type="Pfam" id="PF07949">
    <property type="entry name" value="YbbR"/>
    <property type="match status" value="1"/>
</dbReference>
<dbReference type="Gene3D" id="2.170.120.40">
    <property type="entry name" value="YbbR-like domain"/>
    <property type="match status" value="2"/>
</dbReference>
<dbReference type="InterPro" id="IPR012505">
    <property type="entry name" value="YbbR"/>
</dbReference>
<dbReference type="EMBL" id="JACSNX010000004">
    <property type="protein sequence ID" value="MBM6850810.1"/>
    <property type="molecule type" value="Genomic_DNA"/>
</dbReference>
<keyword evidence="2" id="KW-0812">Transmembrane</keyword>
<evidence type="ECO:0008006" key="5">
    <source>
        <dbReference type="Google" id="ProtNLM"/>
    </source>
</evidence>